<comment type="subcellular location">
    <subcellularLocation>
        <location evidence="16">Cell membrane</location>
        <topology evidence="16">Multi-pass membrane protein</topology>
    </subcellularLocation>
    <subcellularLocation>
        <location evidence="1">Membrane</location>
        <topology evidence="1">Multi-pass membrane protein</topology>
    </subcellularLocation>
</comment>
<evidence type="ECO:0000313" key="18">
    <source>
        <dbReference type="EMBL" id="AXJ02214.1"/>
    </source>
</evidence>
<name>A0A345UP12_9BACT</name>
<keyword evidence="3 15" id="KW-0813">Transport</keyword>
<accession>A0A345UP12</accession>
<keyword evidence="10 16" id="KW-1133">Transmembrane helix</keyword>
<evidence type="ECO:0000256" key="8">
    <source>
        <dbReference type="ARBA" id="ARBA00022967"/>
    </source>
</evidence>
<feature type="transmembrane region" description="Helical" evidence="16">
    <location>
        <begin position="47"/>
        <end position="67"/>
    </location>
</feature>
<feature type="domain" description="Cytochrome oxidase subunit I profile" evidence="17">
    <location>
        <begin position="36"/>
        <end position="537"/>
    </location>
</feature>
<comment type="pathway">
    <text evidence="2 16">Energy metabolism; oxidative phosphorylation.</text>
</comment>
<feature type="transmembrane region" description="Helical" evidence="16">
    <location>
        <begin position="212"/>
        <end position="236"/>
    </location>
</feature>
<dbReference type="GO" id="GO:0006119">
    <property type="term" value="P:oxidative phosphorylation"/>
    <property type="evidence" value="ECO:0007669"/>
    <property type="project" value="UniProtKB-UniPathway"/>
</dbReference>
<feature type="transmembrane region" description="Helical" evidence="16">
    <location>
        <begin position="398"/>
        <end position="421"/>
    </location>
</feature>
<feature type="transmembrane region" description="Helical" evidence="16">
    <location>
        <begin position="362"/>
        <end position="386"/>
    </location>
</feature>
<dbReference type="SUPFAM" id="SSF81442">
    <property type="entry name" value="Cytochrome c oxidase subunit I-like"/>
    <property type="match status" value="1"/>
</dbReference>
<keyword evidence="7 16" id="KW-0479">Metal-binding</keyword>
<dbReference type="PANTHER" id="PTHR10422">
    <property type="entry name" value="CYTOCHROME C OXIDASE SUBUNIT 1"/>
    <property type="match status" value="1"/>
</dbReference>
<feature type="transmembrane region" description="Helical" evidence="16">
    <location>
        <begin position="325"/>
        <end position="350"/>
    </location>
</feature>
<evidence type="ECO:0000256" key="1">
    <source>
        <dbReference type="ARBA" id="ARBA00004141"/>
    </source>
</evidence>
<keyword evidence="4 15" id="KW-0349">Heme</keyword>
<dbReference type="EC" id="7.1.1.9" evidence="16"/>
<evidence type="ECO:0000256" key="5">
    <source>
        <dbReference type="ARBA" id="ARBA00022660"/>
    </source>
</evidence>
<dbReference type="GO" id="GO:0020037">
    <property type="term" value="F:heme binding"/>
    <property type="evidence" value="ECO:0007669"/>
    <property type="project" value="InterPro"/>
</dbReference>
<evidence type="ECO:0000256" key="11">
    <source>
        <dbReference type="ARBA" id="ARBA00023004"/>
    </source>
</evidence>
<dbReference type="KEGG" id="cprv:CYPRO_2977"/>
<keyword evidence="11 16" id="KW-0408">Iron</keyword>
<dbReference type="GO" id="GO:0022904">
    <property type="term" value="P:respiratory electron transport chain"/>
    <property type="evidence" value="ECO:0007669"/>
    <property type="project" value="TreeGrafter"/>
</dbReference>
<dbReference type="InterPro" id="IPR000883">
    <property type="entry name" value="Cyt_C_Oxase_1"/>
</dbReference>
<keyword evidence="16" id="KW-1003">Cell membrane</keyword>
<comment type="function">
    <text evidence="16">Cytochrome c oxidase is the component of the respiratory chain that catalyzes the reduction of oxygen to water. Subunits 1-3 form the functional core of the enzyme complex. CO I is the catalytic subunit of the enzyme. Electrons originating in cytochrome c are transferred via the copper A center of subunit 2 and heme A of subunit 1 to the bimetallic center formed by heme A3 and copper B.</text>
</comment>
<feature type="transmembrane region" description="Helical" evidence="16">
    <location>
        <begin position="433"/>
        <end position="455"/>
    </location>
</feature>
<evidence type="ECO:0000256" key="15">
    <source>
        <dbReference type="RuleBase" id="RU000370"/>
    </source>
</evidence>
<dbReference type="InterPro" id="IPR014241">
    <property type="entry name" value="Cyt_c_oxidase_su1_bac"/>
</dbReference>
<keyword evidence="9 15" id="KW-0249">Electron transport</keyword>
<dbReference type="InterPro" id="IPR023616">
    <property type="entry name" value="Cyt_c_oxase-like_su1_dom"/>
</dbReference>
<feature type="transmembrane region" description="Helical" evidence="16">
    <location>
        <begin position="475"/>
        <end position="498"/>
    </location>
</feature>
<comment type="catalytic activity">
    <reaction evidence="14 16">
        <text>4 Fe(II)-[cytochrome c] + O2 + 8 H(+)(in) = 4 Fe(III)-[cytochrome c] + 2 H2O + 4 H(+)(out)</text>
        <dbReference type="Rhea" id="RHEA:11436"/>
        <dbReference type="Rhea" id="RHEA-COMP:10350"/>
        <dbReference type="Rhea" id="RHEA-COMP:14399"/>
        <dbReference type="ChEBI" id="CHEBI:15377"/>
        <dbReference type="ChEBI" id="CHEBI:15378"/>
        <dbReference type="ChEBI" id="CHEBI:15379"/>
        <dbReference type="ChEBI" id="CHEBI:29033"/>
        <dbReference type="ChEBI" id="CHEBI:29034"/>
        <dbReference type="EC" id="7.1.1.9"/>
    </reaction>
</comment>
<proteinExistence type="inferred from homology"/>
<evidence type="ECO:0000313" key="19">
    <source>
        <dbReference type="Proteomes" id="UP000254808"/>
    </source>
</evidence>
<keyword evidence="13 16" id="KW-0472">Membrane</keyword>
<dbReference type="GO" id="GO:0015990">
    <property type="term" value="P:electron transport coupled proton transport"/>
    <property type="evidence" value="ECO:0007669"/>
    <property type="project" value="InterPro"/>
</dbReference>
<keyword evidence="19" id="KW-1185">Reference proteome</keyword>
<dbReference type="RefSeq" id="WP_114985332.1">
    <property type="nucleotide sequence ID" value="NZ_CP027806.1"/>
</dbReference>
<dbReference type="PANTHER" id="PTHR10422:SF18">
    <property type="entry name" value="CYTOCHROME C OXIDASE SUBUNIT 1"/>
    <property type="match status" value="1"/>
</dbReference>
<dbReference type="GO" id="GO:0046872">
    <property type="term" value="F:metal ion binding"/>
    <property type="evidence" value="ECO:0007669"/>
    <property type="project" value="UniProtKB-KW"/>
</dbReference>
<evidence type="ECO:0000259" key="17">
    <source>
        <dbReference type="PROSITE" id="PS50855"/>
    </source>
</evidence>
<evidence type="ECO:0000256" key="2">
    <source>
        <dbReference type="ARBA" id="ARBA00004673"/>
    </source>
</evidence>
<feature type="transmembrane region" description="Helical" evidence="16">
    <location>
        <begin position="168"/>
        <end position="192"/>
    </location>
</feature>
<dbReference type="InterPro" id="IPR036927">
    <property type="entry name" value="Cyt_c_oxase-like_su1_sf"/>
</dbReference>
<evidence type="ECO:0000256" key="3">
    <source>
        <dbReference type="ARBA" id="ARBA00022448"/>
    </source>
</evidence>
<dbReference type="EMBL" id="CP027806">
    <property type="protein sequence ID" value="AXJ02214.1"/>
    <property type="molecule type" value="Genomic_DNA"/>
</dbReference>
<dbReference type="NCBIfam" id="TIGR02891">
    <property type="entry name" value="CtaD_CoxA"/>
    <property type="match status" value="1"/>
</dbReference>
<evidence type="ECO:0000256" key="7">
    <source>
        <dbReference type="ARBA" id="ARBA00022723"/>
    </source>
</evidence>
<dbReference type="GO" id="GO:0004129">
    <property type="term" value="F:cytochrome-c oxidase activity"/>
    <property type="evidence" value="ECO:0007669"/>
    <property type="project" value="UniProtKB-EC"/>
</dbReference>
<evidence type="ECO:0000256" key="9">
    <source>
        <dbReference type="ARBA" id="ARBA00022982"/>
    </source>
</evidence>
<keyword evidence="6 15" id="KW-0812">Transmembrane</keyword>
<dbReference type="Pfam" id="PF00115">
    <property type="entry name" value="COX1"/>
    <property type="match status" value="1"/>
</dbReference>
<evidence type="ECO:0000256" key="12">
    <source>
        <dbReference type="ARBA" id="ARBA00023008"/>
    </source>
</evidence>
<feature type="transmembrane region" description="Helical" evidence="16">
    <location>
        <begin position="256"/>
        <end position="280"/>
    </location>
</feature>
<keyword evidence="8" id="KW-1278">Translocase</keyword>
<feature type="transmembrane region" description="Helical" evidence="16">
    <location>
        <begin position="127"/>
        <end position="148"/>
    </location>
</feature>
<reference evidence="18 19" key="1">
    <citation type="submission" date="2018-03" db="EMBL/GenBank/DDBJ databases">
        <title>Phenotypic and genomic properties of Cyclonatronum proteinivorum gen. nov., sp. nov., a haloalkaliphilic bacteroidete from soda lakes possessing Na+-translocating rhodopsin.</title>
        <authorList>
            <person name="Toshchakov S.V."/>
            <person name="Korzhenkov A."/>
            <person name="Samarov N.I."/>
            <person name="Kublanov I.V."/>
            <person name="Muntyan M.S."/>
            <person name="Sorokin D.Y."/>
        </authorList>
    </citation>
    <scope>NUCLEOTIDE SEQUENCE [LARGE SCALE GENOMIC DNA]</scope>
    <source>
        <strain evidence="18 19">Omega</strain>
    </source>
</reference>
<dbReference type="PROSITE" id="PS50855">
    <property type="entry name" value="COX1"/>
    <property type="match status" value="1"/>
</dbReference>
<dbReference type="OrthoDB" id="9759913at2"/>
<evidence type="ECO:0000256" key="14">
    <source>
        <dbReference type="ARBA" id="ARBA00047816"/>
    </source>
</evidence>
<dbReference type="PROSITE" id="PS00077">
    <property type="entry name" value="COX1_CUB"/>
    <property type="match status" value="1"/>
</dbReference>
<dbReference type="AlphaFoldDB" id="A0A345UP12"/>
<dbReference type="Proteomes" id="UP000254808">
    <property type="component" value="Chromosome"/>
</dbReference>
<evidence type="ECO:0000256" key="16">
    <source>
        <dbReference type="RuleBase" id="RU363061"/>
    </source>
</evidence>
<feature type="transmembrane region" description="Helical" evidence="16">
    <location>
        <begin position="87"/>
        <end position="115"/>
    </location>
</feature>
<dbReference type="PRINTS" id="PR01165">
    <property type="entry name" value="CYCOXIDASEI"/>
</dbReference>
<sequence length="575" mass="63988">MSATASNGNTLKVRYFDIDENPSKNYLNAESGLKSWLFTVDHKRIGLMYLASIALFFFVGGVLALVLRTELFTPAENLMNAETYNRIFTLHGAIMVFLFIIPSIPAALGNFLLPIMLGAKDVAFPRLNLASFWIYSIGALFTLASLAVNPIDTGWTFYTPYSVQTGSAVILMTFGVFIMGFSSILTGMNFIVTIHKMRAPGLTWGRLPLFIWAMYATSVIQVLATPVLAITLALLIMERVLGVGIFDPALGGDPVLYQHFFWFYSHPAVYIMIVPAFGVISELIGTFSRKTVFGYWAIAMSSLAIAFIGSLVWGHHMFVSGQSELSTVVFSFLTFFVGIPTGIKIFNWLATMHKGSIDMKTPMLYACIFLFLFTIGGVTGIMLGAISVNVHLHDTYYVVAHFHYVMMGGTVMAFLGGLHFWWPKMTGKMYNEFWGKISAVIIFIGFNLTFLPQFIMGSQGMPRRYYSYIDQFQAMHQLSTIGSYVLGIGFVIIAIYLAHSLLKGEKAPANPWGARTLDWMTSSPPVQHNFDYQPVVTNGAYDYHKPVSEFTLGISDDVYHQEHAGEKKSESAQTV</sequence>
<comment type="similarity">
    <text evidence="15">Belongs to the heme-copper respiratory oxidase family.</text>
</comment>
<feature type="transmembrane region" description="Helical" evidence="16">
    <location>
        <begin position="292"/>
        <end position="313"/>
    </location>
</feature>
<keyword evidence="12 16" id="KW-0186">Copper</keyword>
<dbReference type="UniPathway" id="UPA00705"/>
<gene>
    <name evidence="18" type="ORF">CYPRO_2977</name>
</gene>
<evidence type="ECO:0000256" key="6">
    <source>
        <dbReference type="ARBA" id="ARBA00022692"/>
    </source>
</evidence>
<organism evidence="18 19">
    <name type="scientific">Cyclonatronum proteinivorum</name>
    <dbReference type="NCBI Taxonomy" id="1457365"/>
    <lineage>
        <taxon>Bacteria</taxon>
        <taxon>Pseudomonadati</taxon>
        <taxon>Balneolota</taxon>
        <taxon>Balneolia</taxon>
        <taxon>Balneolales</taxon>
        <taxon>Cyclonatronaceae</taxon>
        <taxon>Cyclonatronum</taxon>
    </lineage>
</organism>
<protein>
    <recommendedName>
        <fullName evidence="16">Cytochrome c oxidase subunit 1</fullName>
        <ecNumber evidence="16">7.1.1.9</ecNumber>
    </recommendedName>
</protein>
<dbReference type="Gene3D" id="1.20.210.10">
    <property type="entry name" value="Cytochrome c oxidase-like, subunit I domain"/>
    <property type="match status" value="1"/>
</dbReference>
<evidence type="ECO:0000256" key="10">
    <source>
        <dbReference type="ARBA" id="ARBA00022989"/>
    </source>
</evidence>
<dbReference type="GO" id="GO:0005886">
    <property type="term" value="C:plasma membrane"/>
    <property type="evidence" value="ECO:0007669"/>
    <property type="project" value="UniProtKB-SubCell"/>
</dbReference>
<evidence type="ECO:0000256" key="13">
    <source>
        <dbReference type="ARBA" id="ARBA00023136"/>
    </source>
</evidence>
<dbReference type="InterPro" id="IPR023615">
    <property type="entry name" value="Cyt_c_Oxase_su1_BS"/>
</dbReference>
<evidence type="ECO:0000256" key="4">
    <source>
        <dbReference type="ARBA" id="ARBA00022617"/>
    </source>
</evidence>
<keyword evidence="5 15" id="KW-0679">Respiratory chain</keyword>